<evidence type="ECO:0000256" key="4">
    <source>
        <dbReference type="ARBA" id="ARBA00022989"/>
    </source>
</evidence>
<keyword evidence="5 6" id="KW-0472">Membrane</keyword>
<sequence>RVLFALGMLGLTLALMNSASVYVNAFLLAWLIVLVASPLIYSLRGRGAPSWLAFLVTLLVIIIAFVGFGLILVLGFNQLVESIPKYIDQADELVNAFKDFLVSLGIDKEDVSAVLNSINPADLVNSAVSFLGSLLGSFTDVILVILLVVFLLIEAFSAPQKLAAEIRAGNEYLQRFFHVSDTLRKYFQLTTVVALATGILDTVFFLIMGVDFAILWGIIAFLCSYIPTLGFWLAAIPPTILALLEFGPPQALIVFLGVVLINGFAENVIKPKYMGEG</sequence>
<dbReference type="InterPro" id="IPR002549">
    <property type="entry name" value="AI-2E-like"/>
</dbReference>
<dbReference type="GO" id="GO:0016020">
    <property type="term" value="C:membrane"/>
    <property type="evidence" value="ECO:0007669"/>
    <property type="project" value="UniProtKB-SubCell"/>
</dbReference>
<feature type="non-terminal residue" evidence="7">
    <location>
        <position position="1"/>
    </location>
</feature>
<comment type="caution">
    <text evidence="7">The sequence shown here is derived from an EMBL/GenBank/DDBJ whole genome shotgun (WGS) entry which is preliminary data.</text>
</comment>
<evidence type="ECO:0000256" key="1">
    <source>
        <dbReference type="ARBA" id="ARBA00004141"/>
    </source>
</evidence>
<feature type="transmembrane region" description="Helical" evidence="6">
    <location>
        <begin position="130"/>
        <end position="153"/>
    </location>
</feature>
<dbReference type="PANTHER" id="PTHR21716">
    <property type="entry name" value="TRANSMEMBRANE PROTEIN"/>
    <property type="match status" value="1"/>
</dbReference>
<protein>
    <recommendedName>
        <fullName evidence="8">AI-2E family transporter</fullName>
    </recommendedName>
</protein>
<proteinExistence type="inferred from homology"/>
<evidence type="ECO:0000256" key="2">
    <source>
        <dbReference type="ARBA" id="ARBA00009773"/>
    </source>
</evidence>
<evidence type="ECO:0008006" key="8">
    <source>
        <dbReference type="Google" id="ProtNLM"/>
    </source>
</evidence>
<dbReference type="AlphaFoldDB" id="X1DWT5"/>
<feature type="transmembrane region" description="Helical" evidence="6">
    <location>
        <begin position="51"/>
        <end position="76"/>
    </location>
</feature>
<keyword evidence="3 6" id="KW-0812">Transmembrane</keyword>
<feature type="transmembrane region" description="Helical" evidence="6">
    <location>
        <begin position="213"/>
        <end position="234"/>
    </location>
</feature>
<dbReference type="EMBL" id="BART01026767">
    <property type="protein sequence ID" value="GAH00853.1"/>
    <property type="molecule type" value="Genomic_DNA"/>
</dbReference>
<feature type="non-terminal residue" evidence="7">
    <location>
        <position position="277"/>
    </location>
</feature>
<keyword evidence="4 6" id="KW-1133">Transmembrane helix</keyword>
<evidence type="ECO:0000256" key="6">
    <source>
        <dbReference type="SAM" id="Phobius"/>
    </source>
</evidence>
<evidence type="ECO:0000256" key="5">
    <source>
        <dbReference type="ARBA" id="ARBA00023136"/>
    </source>
</evidence>
<name>X1DWT5_9ZZZZ</name>
<comment type="subcellular location">
    <subcellularLocation>
        <location evidence="1">Membrane</location>
        <topology evidence="1">Multi-pass membrane protein</topology>
    </subcellularLocation>
</comment>
<feature type="transmembrane region" description="Helical" evidence="6">
    <location>
        <begin position="28"/>
        <end position="44"/>
    </location>
</feature>
<evidence type="ECO:0000313" key="7">
    <source>
        <dbReference type="EMBL" id="GAH00853.1"/>
    </source>
</evidence>
<reference evidence="7" key="1">
    <citation type="journal article" date="2014" name="Front. Microbiol.">
        <title>High frequency of phylogenetically diverse reductive dehalogenase-homologous genes in deep subseafloor sedimentary metagenomes.</title>
        <authorList>
            <person name="Kawai M."/>
            <person name="Futagami T."/>
            <person name="Toyoda A."/>
            <person name="Takaki Y."/>
            <person name="Nishi S."/>
            <person name="Hori S."/>
            <person name="Arai W."/>
            <person name="Tsubouchi T."/>
            <person name="Morono Y."/>
            <person name="Uchiyama I."/>
            <person name="Ito T."/>
            <person name="Fujiyama A."/>
            <person name="Inagaki F."/>
            <person name="Takami H."/>
        </authorList>
    </citation>
    <scope>NUCLEOTIDE SEQUENCE</scope>
    <source>
        <strain evidence="7">Expedition CK06-06</strain>
    </source>
</reference>
<organism evidence="7">
    <name type="scientific">marine sediment metagenome</name>
    <dbReference type="NCBI Taxonomy" id="412755"/>
    <lineage>
        <taxon>unclassified sequences</taxon>
        <taxon>metagenomes</taxon>
        <taxon>ecological metagenomes</taxon>
    </lineage>
</organism>
<dbReference type="Pfam" id="PF01594">
    <property type="entry name" value="AI-2E_transport"/>
    <property type="match status" value="1"/>
</dbReference>
<gene>
    <name evidence="7" type="ORF">S01H4_47638</name>
</gene>
<comment type="similarity">
    <text evidence="2">Belongs to the autoinducer-2 exporter (AI-2E) (TC 2.A.86) family.</text>
</comment>
<evidence type="ECO:0000256" key="3">
    <source>
        <dbReference type="ARBA" id="ARBA00022692"/>
    </source>
</evidence>
<feature type="transmembrane region" description="Helical" evidence="6">
    <location>
        <begin position="186"/>
        <end position="207"/>
    </location>
</feature>
<dbReference type="GO" id="GO:0055085">
    <property type="term" value="P:transmembrane transport"/>
    <property type="evidence" value="ECO:0007669"/>
    <property type="project" value="TreeGrafter"/>
</dbReference>
<feature type="transmembrane region" description="Helical" evidence="6">
    <location>
        <begin position="246"/>
        <end position="265"/>
    </location>
</feature>
<dbReference type="PANTHER" id="PTHR21716:SF64">
    <property type="entry name" value="AI-2 TRANSPORT PROTEIN TQSA"/>
    <property type="match status" value="1"/>
</dbReference>
<accession>X1DWT5</accession>